<proteinExistence type="predicted"/>
<evidence type="ECO:0000256" key="1">
    <source>
        <dbReference type="ARBA" id="ARBA00022574"/>
    </source>
</evidence>
<dbReference type="InterPro" id="IPR036322">
    <property type="entry name" value="WD40_repeat_dom_sf"/>
</dbReference>
<dbReference type="InterPro" id="IPR015943">
    <property type="entry name" value="WD40/YVTN_repeat-like_dom_sf"/>
</dbReference>
<dbReference type="PANTHER" id="PTHR46042:SF1">
    <property type="entry name" value="DIPHTHINE METHYLTRANSFERASE"/>
    <property type="match status" value="1"/>
</dbReference>
<keyword evidence="1" id="KW-0853">WD repeat</keyword>
<name>A0AAW2SLR6_SESRA</name>
<keyword evidence="2" id="KW-0677">Repeat</keyword>
<reference evidence="5" key="1">
    <citation type="submission" date="2020-06" db="EMBL/GenBank/DDBJ databases">
        <authorList>
            <person name="Li T."/>
            <person name="Hu X."/>
            <person name="Zhang T."/>
            <person name="Song X."/>
            <person name="Zhang H."/>
            <person name="Dai N."/>
            <person name="Sheng W."/>
            <person name="Hou X."/>
            <person name="Wei L."/>
        </authorList>
    </citation>
    <scope>NUCLEOTIDE SEQUENCE</scope>
    <source>
        <strain evidence="5">G02</strain>
        <tissue evidence="5">Leaf</tissue>
    </source>
</reference>
<evidence type="ECO:0000256" key="3">
    <source>
        <dbReference type="ARBA" id="ARBA00043952"/>
    </source>
</evidence>
<dbReference type="PANTHER" id="PTHR46042">
    <property type="entry name" value="DIPHTHINE METHYLTRANSFERASE"/>
    <property type="match status" value="1"/>
</dbReference>
<sequence length="256" mass="28235">MMKCPMLFSLYLRILNILCLFHAYPGVLEVGSCILDGNADAVEFCPHESFYNVLAASTYVLQEGDRPSRSGCIMLFDVDAEAGQLELIQKVETTGIFDIKWSPRLLQNPGCPLLAQADADGSVRIHSLQGSDSDGSKMHGSYDEYLRIWDVRSTSKPVNESSICLGGGVWRIKHHPSTPGLVLTACMHNGFAIVKFDGNQVQVVEQYNKHDSLAYGADWQRGDASVAGTKKSPVIATCSFYDRLLHVWTPESDVFV</sequence>
<dbReference type="GO" id="GO:0017183">
    <property type="term" value="P:protein histidyl modification to diphthamide"/>
    <property type="evidence" value="ECO:0007669"/>
    <property type="project" value="TreeGrafter"/>
</dbReference>
<protein>
    <submittedName>
        <fullName evidence="5">Diphthine methyltransferase</fullName>
    </submittedName>
</protein>
<keyword evidence="4" id="KW-0732">Signal</keyword>
<dbReference type="Gene3D" id="2.130.10.10">
    <property type="entry name" value="YVTN repeat-like/Quinoprotein amine dehydrogenase"/>
    <property type="match status" value="1"/>
</dbReference>
<dbReference type="InterPro" id="IPR052415">
    <property type="entry name" value="Diphthine_MTase"/>
</dbReference>
<comment type="caution">
    <text evidence="5">The sequence shown here is derived from an EMBL/GenBank/DDBJ whole genome shotgun (WGS) entry which is preliminary data.</text>
</comment>
<keyword evidence="5" id="KW-0808">Transferase</keyword>
<reference evidence="5" key="2">
    <citation type="journal article" date="2024" name="Plant">
        <title>Genomic evolution and insights into agronomic trait innovations of Sesamum species.</title>
        <authorList>
            <person name="Miao H."/>
            <person name="Wang L."/>
            <person name="Qu L."/>
            <person name="Liu H."/>
            <person name="Sun Y."/>
            <person name="Le M."/>
            <person name="Wang Q."/>
            <person name="Wei S."/>
            <person name="Zheng Y."/>
            <person name="Lin W."/>
            <person name="Duan Y."/>
            <person name="Cao H."/>
            <person name="Xiong S."/>
            <person name="Wang X."/>
            <person name="Wei L."/>
            <person name="Li C."/>
            <person name="Ma Q."/>
            <person name="Ju M."/>
            <person name="Zhao R."/>
            <person name="Li G."/>
            <person name="Mu C."/>
            <person name="Tian Q."/>
            <person name="Mei H."/>
            <person name="Zhang T."/>
            <person name="Gao T."/>
            <person name="Zhang H."/>
        </authorList>
    </citation>
    <scope>NUCLEOTIDE SEQUENCE</scope>
    <source>
        <strain evidence="5">G02</strain>
    </source>
</reference>
<dbReference type="GO" id="GO:0008168">
    <property type="term" value="F:methyltransferase activity"/>
    <property type="evidence" value="ECO:0007669"/>
    <property type="project" value="UniProtKB-KW"/>
</dbReference>
<evidence type="ECO:0000256" key="4">
    <source>
        <dbReference type="SAM" id="SignalP"/>
    </source>
</evidence>
<accession>A0AAW2SLR6</accession>
<dbReference type="GO" id="GO:0061685">
    <property type="term" value="F:diphthine methylesterase activity"/>
    <property type="evidence" value="ECO:0007669"/>
    <property type="project" value="TreeGrafter"/>
</dbReference>
<dbReference type="SUPFAM" id="SSF50978">
    <property type="entry name" value="WD40 repeat-like"/>
    <property type="match status" value="1"/>
</dbReference>
<comment type="pathway">
    <text evidence="3">Protein modification.</text>
</comment>
<feature type="signal peptide" evidence="4">
    <location>
        <begin position="1"/>
        <end position="23"/>
    </location>
</feature>
<keyword evidence="5" id="KW-0489">Methyltransferase</keyword>
<dbReference type="GO" id="GO:0005737">
    <property type="term" value="C:cytoplasm"/>
    <property type="evidence" value="ECO:0007669"/>
    <property type="project" value="TreeGrafter"/>
</dbReference>
<gene>
    <name evidence="5" type="ORF">Sradi_2529200</name>
</gene>
<dbReference type="AlphaFoldDB" id="A0AAW2SLR6"/>
<dbReference type="EMBL" id="JACGWJ010000010">
    <property type="protein sequence ID" value="KAL0393064.1"/>
    <property type="molecule type" value="Genomic_DNA"/>
</dbReference>
<evidence type="ECO:0000256" key="2">
    <source>
        <dbReference type="ARBA" id="ARBA00022737"/>
    </source>
</evidence>
<evidence type="ECO:0000313" key="5">
    <source>
        <dbReference type="EMBL" id="KAL0393064.1"/>
    </source>
</evidence>
<organism evidence="5">
    <name type="scientific">Sesamum radiatum</name>
    <name type="common">Black benniseed</name>
    <dbReference type="NCBI Taxonomy" id="300843"/>
    <lineage>
        <taxon>Eukaryota</taxon>
        <taxon>Viridiplantae</taxon>
        <taxon>Streptophyta</taxon>
        <taxon>Embryophyta</taxon>
        <taxon>Tracheophyta</taxon>
        <taxon>Spermatophyta</taxon>
        <taxon>Magnoliopsida</taxon>
        <taxon>eudicotyledons</taxon>
        <taxon>Gunneridae</taxon>
        <taxon>Pentapetalae</taxon>
        <taxon>asterids</taxon>
        <taxon>lamiids</taxon>
        <taxon>Lamiales</taxon>
        <taxon>Pedaliaceae</taxon>
        <taxon>Sesamum</taxon>
    </lineage>
</organism>
<dbReference type="GO" id="GO:0032259">
    <property type="term" value="P:methylation"/>
    <property type="evidence" value="ECO:0007669"/>
    <property type="project" value="UniProtKB-KW"/>
</dbReference>
<feature type="chain" id="PRO_5044013944" evidence="4">
    <location>
        <begin position="24"/>
        <end position="256"/>
    </location>
</feature>